<feature type="region of interest" description="Disordered" evidence="1">
    <location>
        <begin position="125"/>
        <end position="170"/>
    </location>
</feature>
<feature type="region of interest" description="Disordered" evidence="1">
    <location>
        <begin position="1"/>
        <end position="86"/>
    </location>
</feature>
<accession>A0AAW1XN07</accession>
<name>A0AAW1XN07_RUBAR</name>
<organism evidence="2 3">
    <name type="scientific">Rubus argutus</name>
    <name type="common">Southern blackberry</name>
    <dbReference type="NCBI Taxonomy" id="59490"/>
    <lineage>
        <taxon>Eukaryota</taxon>
        <taxon>Viridiplantae</taxon>
        <taxon>Streptophyta</taxon>
        <taxon>Embryophyta</taxon>
        <taxon>Tracheophyta</taxon>
        <taxon>Spermatophyta</taxon>
        <taxon>Magnoliopsida</taxon>
        <taxon>eudicotyledons</taxon>
        <taxon>Gunneridae</taxon>
        <taxon>Pentapetalae</taxon>
        <taxon>rosids</taxon>
        <taxon>fabids</taxon>
        <taxon>Rosales</taxon>
        <taxon>Rosaceae</taxon>
        <taxon>Rosoideae</taxon>
        <taxon>Rosoideae incertae sedis</taxon>
        <taxon>Rubus</taxon>
    </lineage>
</organism>
<dbReference type="Proteomes" id="UP001457282">
    <property type="component" value="Unassembled WGS sequence"/>
</dbReference>
<evidence type="ECO:0000313" key="2">
    <source>
        <dbReference type="EMBL" id="KAK9936992.1"/>
    </source>
</evidence>
<proteinExistence type="predicted"/>
<evidence type="ECO:0000256" key="1">
    <source>
        <dbReference type="SAM" id="MobiDB-lite"/>
    </source>
</evidence>
<feature type="compositionally biased region" description="Basic and acidic residues" evidence="1">
    <location>
        <begin position="57"/>
        <end position="69"/>
    </location>
</feature>
<evidence type="ECO:0000313" key="3">
    <source>
        <dbReference type="Proteomes" id="UP001457282"/>
    </source>
</evidence>
<gene>
    <name evidence="2" type="ORF">M0R45_013811</name>
</gene>
<dbReference type="EMBL" id="JBEDUW010000003">
    <property type="protein sequence ID" value="KAK9936992.1"/>
    <property type="molecule type" value="Genomic_DNA"/>
</dbReference>
<feature type="compositionally biased region" description="Basic and acidic residues" evidence="1">
    <location>
        <begin position="125"/>
        <end position="136"/>
    </location>
</feature>
<reference evidence="2 3" key="1">
    <citation type="journal article" date="2023" name="G3 (Bethesda)">
        <title>A chromosome-length genome assembly and annotation of blackberry (Rubus argutus, cv. 'Hillquist').</title>
        <authorList>
            <person name="Bruna T."/>
            <person name="Aryal R."/>
            <person name="Dudchenko O."/>
            <person name="Sargent D.J."/>
            <person name="Mead D."/>
            <person name="Buti M."/>
            <person name="Cavallini A."/>
            <person name="Hytonen T."/>
            <person name="Andres J."/>
            <person name="Pham M."/>
            <person name="Weisz D."/>
            <person name="Mascagni F."/>
            <person name="Usai G."/>
            <person name="Natali L."/>
            <person name="Bassil N."/>
            <person name="Fernandez G.E."/>
            <person name="Lomsadze A."/>
            <person name="Armour M."/>
            <person name="Olukolu B."/>
            <person name="Poorten T."/>
            <person name="Britton C."/>
            <person name="Davik J."/>
            <person name="Ashrafi H."/>
            <person name="Aiden E.L."/>
            <person name="Borodovsky M."/>
            <person name="Worthington M."/>
        </authorList>
    </citation>
    <scope>NUCLEOTIDE SEQUENCE [LARGE SCALE GENOMIC DNA]</scope>
    <source>
        <strain evidence="2">PI 553951</strain>
    </source>
</reference>
<keyword evidence="3" id="KW-1185">Reference proteome</keyword>
<sequence length="220" mass="22357">MSAAAAAAGCGRGESLELQQQQRERGVDLPPPSPSVHGAVAAGSATAEPLRVAEAAGLDHLRSGKDQGPREVLPFLRAPPPSGAVPVPRCGRPGAAGRAHWAANGPRLRENGRAAGDQPVWRTRREAVPEGSEGHAAKARGIAYEKKKRKKPTAPQGQQHDEGGQHGHFASGYGGVGVGVGVGIGVGVGVTQLTKWGYAVGASASAAARGSMMPLSVLNC</sequence>
<comment type="caution">
    <text evidence="2">The sequence shown here is derived from an EMBL/GenBank/DDBJ whole genome shotgun (WGS) entry which is preliminary data.</text>
</comment>
<dbReference type="AlphaFoldDB" id="A0AAW1XN07"/>
<protein>
    <submittedName>
        <fullName evidence="2">Uncharacterized protein</fullName>
    </submittedName>
</protein>